<gene>
    <name evidence="3" type="ORF">LOD99_7719</name>
</gene>
<comment type="caution">
    <text evidence="3">The sequence shown here is derived from an EMBL/GenBank/DDBJ whole genome shotgun (WGS) entry which is preliminary data.</text>
</comment>
<dbReference type="Pfam" id="PF00169">
    <property type="entry name" value="PH"/>
    <property type="match status" value="1"/>
</dbReference>
<organism evidence="3 4">
    <name type="scientific">Oopsacas minuta</name>
    <dbReference type="NCBI Taxonomy" id="111878"/>
    <lineage>
        <taxon>Eukaryota</taxon>
        <taxon>Metazoa</taxon>
        <taxon>Porifera</taxon>
        <taxon>Hexactinellida</taxon>
        <taxon>Hexasterophora</taxon>
        <taxon>Lyssacinosida</taxon>
        <taxon>Leucopsacidae</taxon>
        <taxon>Oopsacas</taxon>
    </lineage>
</organism>
<sequence length="638" mass="73444">MCEVLKRGFLFMKMLSGNTEQQELNNDWERRWFQLHNTGVLKCYDSYNADQMVFRIDLKSIHVSRDDVIYPVSIPGKPWIVSVGMRERDEEMLLEADCEECMERWAQLILKSLSMEPNNVKTSKSDYYEVMEQAEQAKPKIPPKPQVKSKISPSLDSLSPNHKSTPGYSYCDSTSNSVSSGQLSDDDEEKAEKIYEYFGNETILKMTLAEHQNSRSCDQSDHRQTLLPSLLPRKPCATDTRVNYENLSPVQNLDLSILKRGNLKLSRSHSTPYREESHVYEQVNYTEMLHDDNVFLNSRSNTGQPSELIKPSFLDSLTDCHKLLQDFWPMCFTLNSGETYLQLVDLTVSIEESLQRLFNCFKHSYPSPNSFLTLQVIGDLYQTYEPQKSSKKKGMQSIDCRNSFTSQGIVTSKIVRVSLRADIDASLNEEKLERFLYEMSHLSESEMFCMSWISFVKGSFPVMNLSVSARHSACIFLIYMRVPGNKNIELNKFVPSHLQKMPHLEKILEELERMHASDTMTICNLMLDNLRISRSGNAISLPVVKIKKLSMRLKYIDCIFVIGKQHIGITPKMNESLEPDNSSEFWTFSQIEGWFVKPGDDVVFIKLSPHSKSQDTLMFRSPNAGFIDAYFKQILVKK</sequence>
<feature type="domain" description="PH" evidence="2">
    <location>
        <begin position="3"/>
        <end position="114"/>
    </location>
</feature>
<evidence type="ECO:0000313" key="3">
    <source>
        <dbReference type="EMBL" id="KAI6650668.1"/>
    </source>
</evidence>
<dbReference type="SUPFAM" id="SSF50729">
    <property type="entry name" value="PH domain-like"/>
    <property type="match status" value="1"/>
</dbReference>
<dbReference type="EMBL" id="JAKMXF010000310">
    <property type="protein sequence ID" value="KAI6650668.1"/>
    <property type="molecule type" value="Genomic_DNA"/>
</dbReference>
<reference evidence="3 4" key="1">
    <citation type="journal article" date="2023" name="BMC Biol.">
        <title>The compact genome of the sponge Oopsacas minuta (Hexactinellida) is lacking key metazoan core genes.</title>
        <authorList>
            <person name="Santini S."/>
            <person name="Schenkelaars Q."/>
            <person name="Jourda C."/>
            <person name="Duchesne M."/>
            <person name="Belahbib H."/>
            <person name="Rocher C."/>
            <person name="Selva M."/>
            <person name="Riesgo A."/>
            <person name="Vervoort M."/>
            <person name="Leys S.P."/>
            <person name="Kodjabachian L."/>
            <person name="Le Bivic A."/>
            <person name="Borchiellini C."/>
            <person name="Claverie J.M."/>
            <person name="Renard E."/>
        </authorList>
    </citation>
    <scope>NUCLEOTIDE SEQUENCE [LARGE SCALE GENOMIC DNA]</scope>
    <source>
        <strain evidence="3">SPO-2</strain>
    </source>
</reference>
<dbReference type="PROSITE" id="PS50003">
    <property type="entry name" value="PH_DOMAIN"/>
    <property type="match status" value="1"/>
</dbReference>
<dbReference type="AlphaFoldDB" id="A0AAV7JNW8"/>
<accession>A0AAV7JNW8</accession>
<proteinExistence type="predicted"/>
<feature type="region of interest" description="Disordered" evidence="1">
    <location>
        <begin position="135"/>
        <end position="187"/>
    </location>
</feature>
<dbReference type="SMART" id="SM00233">
    <property type="entry name" value="PH"/>
    <property type="match status" value="1"/>
</dbReference>
<name>A0AAV7JNW8_9METZ</name>
<dbReference type="InterPro" id="IPR001849">
    <property type="entry name" value="PH_domain"/>
</dbReference>
<dbReference type="InterPro" id="IPR011993">
    <property type="entry name" value="PH-like_dom_sf"/>
</dbReference>
<keyword evidence="4" id="KW-1185">Reference proteome</keyword>
<protein>
    <recommendedName>
        <fullName evidence="2">PH domain-containing protein</fullName>
    </recommendedName>
</protein>
<dbReference type="Proteomes" id="UP001165289">
    <property type="component" value="Unassembled WGS sequence"/>
</dbReference>
<evidence type="ECO:0000259" key="2">
    <source>
        <dbReference type="PROSITE" id="PS50003"/>
    </source>
</evidence>
<evidence type="ECO:0000313" key="4">
    <source>
        <dbReference type="Proteomes" id="UP001165289"/>
    </source>
</evidence>
<evidence type="ECO:0000256" key="1">
    <source>
        <dbReference type="SAM" id="MobiDB-lite"/>
    </source>
</evidence>
<feature type="compositionally biased region" description="Polar residues" evidence="1">
    <location>
        <begin position="149"/>
        <end position="183"/>
    </location>
</feature>
<dbReference type="Gene3D" id="2.30.29.30">
    <property type="entry name" value="Pleckstrin-homology domain (PH domain)/Phosphotyrosine-binding domain (PTB)"/>
    <property type="match status" value="1"/>
</dbReference>